<dbReference type="PROSITE" id="PS00018">
    <property type="entry name" value="EF_HAND_1"/>
    <property type="match status" value="1"/>
</dbReference>
<dbReference type="KEGG" id="csy:CENSYa_1394"/>
<keyword evidence="2" id="KW-1185">Reference proteome</keyword>
<accession>A0RXF0</accession>
<protein>
    <recommendedName>
        <fullName evidence="3">EF-hand domain-containing protein</fullName>
    </recommendedName>
</protein>
<name>A0RXF0_CENSY</name>
<dbReference type="STRING" id="414004.CENSYa_1394"/>
<dbReference type="EnsemblBacteria" id="ABK78017">
    <property type="protein sequence ID" value="ABK78017"/>
    <property type="gene ID" value="CENSYa_1394"/>
</dbReference>
<dbReference type="AlphaFoldDB" id="A0RXF0"/>
<dbReference type="HOGENOM" id="CLU_540377_0_0_2"/>
<organism evidence="1 2">
    <name type="scientific">Cenarchaeum symbiosum (strain A)</name>
    <dbReference type="NCBI Taxonomy" id="414004"/>
    <lineage>
        <taxon>Archaea</taxon>
        <taxon>Nitrososphaerota</taxon>
        <taxon>Candidatus Cenarchaeales</taxon>
        <taxon>Candidatus Cenarchaeaceae</taxon>
        <taxon>Candidatus Cenarchaeum</taxon>
    </lineage>
</organism>
<reference evidence="1 2" key="1">
    <citation type="journal article" date="2006" name="Proc. Natl. Acad. Sci. U.S.A.">
        <title>Genomic analysis of the uncultivated marine crenarchaeote Cenarchaeum symbiosum.</title>
        <authorList>
            <person name="Hallam S.J."/>
            <person name="Konstantinidis K.T."/>
            <person name="Putnam N."/>
            <person name="Schleper C."/>
            <person name="Watanabe Y."/>
            <person name="Sugahara J."/>
            <person name="Preston C."/>
            <person name="de la Torre J."/>
            <person name="Richardson P.M."/>
            <person name="DeLong E.F."/>
        </authorList>
    </citation>
    <scope>NUCLEOTIDE SEQUENCE [LARGE SCALE GENOMIC DNA]</scope>
    <source>
        <strain evidence="2">A</strain>
    </source>
</reference>
<proteinExistence type="predicted"/>
<dbReference type="EMBL" id="DP000238">
    <property type="protein sequence ID" value="ABK78017.1"/>
    <property type="molecule type" value="Genomic_DNA"/>
</dbReference>
<dbReference type="Proteomes" id="UP000000758">
    <property type="component" value="Chromosome"/>
</dbReference>
<dbReference type="InterPro" id="IPR018247">
    <property type="entry name" value="EF_Hand_1_Ca_BS"/>
</dbReference>
<gene>
    <name evidence="1" type="ordered locus">CENSYa_1394</name>
</gene>
<sequence length="504" mass="54091">MNTHAGRLEIVINLNICAGSMSTYRMATCGIGTALAAVLTLMMVPSGASITDDGPTMYGMAEVTFRDANGDVLSYNTLHNAITNDGERAILNAIFLNQIMDPPVVICMSDVDSGDDAARELANKTFSHSPAFASLANVTGMEIPDPLFRPIFEVEVINISTPREMTVVDSLVVNNTEFVTTEETIVPAGTVVIINDREVTLDVRTTLNAGRTVLSVPTSGLPGVQNVTFNGPVDQPGFSLEADDVFFYVIELPDFPPLPVGTNMPPNSFNISNVTDIFDRYELAPNTENRTADFDGNGMIDEGEWEVIFIPPVSSTAPCMVSPSPNSTVLVTENFLIDGALVSRGDIPNLDNIVEVIPGPINNTFFNGSHFLINQSIPVNTTISVIPSSVVNITLNEENSTAVISANFTTTRSIEYSIDAGGFVTTPANFAPDQPLNSMLICSLDPIYDNRAIFPTPITTFPDCDLAAGEDGFLFSIIDLDGQMAGPDDRVEVTYTLDISSDNS</sequence>
<evidence type="ECO:0000313" key="2">
    <source>
        <dbReference type="Proteomes" id="UP000000758"/>
    </source>
</evidence>
<evidence type="ECO:0000313" key="1">
    <source>
        <dbReference type="EMBL" id="ABK78017.1"/>
    </source>
</evidence>
<evidence type="ECO:0008006" key="3">
    <source>
        <dbReference type="Google" id="ProtNLM"/>
    </source>
</evidence>